<evidence type="ECO:0000259" key="3">
    <source>
        <dbReference type="Pfam" id="PF09835"/>
    </source>
</evidence>
<dbReference type="RefSeq" id="WP_089383154.1">
    <property type="nucleotide sequence ID" value="NZ_FZNQ01000001.1"/>
</dbReference>
<evidence type="ECO:0000313" key="4">
    <source>
        <dbReference type="EMBL" id="SNR23787.1"/>
    </source>
</evidence>
<feature type="transmembrane region" description="Helical" evidence="2">
    <location>
        <begin position="114"/>
        <end position="137"/>
    </location>
</feature>
<keyword evidence="5" id="KW-1185">Reference proteome</keyword>
<sequence>MIVERAEAWSTRVKEELQRSFAEEYSSRETAGSFSLGVFITMLPTLGTGLIVFVILAWLFDRVNKVALFASVVVFNPVVKWGVYAASFTLGVAILGPVPGATPTDISLSAGPEIVIRLLVGNLILAVVAAVPSYFVCMRLVEAYKGRRVDLVEVIEDVVDPDEDTLDALGVGDAAADGSGDGTDTGSSGNCTDTGEDATAADGGR</sequence>
<gene>
    <name evidence="4" type="ORF">SAMN06264855_101169</name>
</gene>
<dbReference type="EMBL" id="FZNQ01000001">
    <property type="protein sequence ID" value="SNR23787.1"/>
    <property type="molecule type" value="Genomic_DNA"/>
</dbReference>
<dbReference type="PANTHER" id="PTHR40547:SF1">
    <property type="entry name" value="SLL0298 PROTEIN"/>
    <property type="match status" value="1"/>
</dbReference>
<evidence type="ECO:0000313" key="5">
    <source>
        <dbReference type="Proteomes" id="UP000198397"/>
    </source>
</evidence>
<organism evidence="4 5">
    <name type="scientific">Halorubrum vacuolatum</name>
    <name type="common">Natronobacterium vacuolatum</name>
    <dbReference type="NCBI Taxonomy" id="63740"/>
    <lineage>
        <taxon>Archaea</taxon>
        <taxon>Methanobacteriati</taxon>
        <taxon>Methanobacteriota</taxon>
        <taxon>Stenosarchaea group</taxon>
        <taxon>Halobacteria</taxon>
        <taxon>Halobacteriales</taxon>
        <taxon>Haloferacaceae</taxon>
        <taxon>Halorubrum</taxon>
    </lineage>
</organism>
<evidence type="ECO:0000256" key="2">
    <source>
        <dbReference type="SAM" id="Phobius"/>
    </source>
</evidence>
<keyword evidence="2" id="KW-0812">Transmembrane</keyword>
<dbReference type="Pfam" id="PF09835">
    <property type="entry name" value="DUF2062"/>
    <property type="match status" value="1"/>
</dbReference>
<dbReference type="OrthoDB" id="329979at2157"/>
<keyword evidence="2" id="KW-1133">Transmembrane helix</keyword>
<name>A0A238UQ61_HALVU</name>
<accession>A0A238UQ61</accession>
<dbReference type="PANTHER" id="PTHR40547">
    <property type="entry name" value="SLL0298 PROTEIN"/>
    <property type="match status" value="1"/>
</dbReference>
<feature type="transmembrane region" description="Helical" evidence="2">
    <location>
        <begin position="66"/>
        <end position="94"/>
    </location>
</feature>
<protein>
    <recommendedName>
        <fullName evidence="3">DUF2062 domain-containing protein</fullName>
    </recommendedName>
</protein>
<feature type="domain" description="DUF2062" evidence="3">
    <location>
        <begin position="13"/>
        <end position="148"/>
    </location>
</feature>
<dbReference type="InterPro" id="IPR018639">
    <property type="entry name" value="DUF2062"/>
</dbReference>
<keyword evidence="2" id="KW-0472">Membrane</keyword>
<dbReference type="AlphaFoldDB" id="A0A238UQ61"/>
<dbReference type="Proteomes" id="UP000198397">
    <property type="component" value="Unassembled WGS sequence"/>
</dbReference>
<feature type="transmembrane region" description="Helical" evidence="2">
    <location>
        <begin position="34"/>
        <end position="59"/>
    </location>
</feature>
<feature type="compositionally biased region" description="Low complexity" evidence="1">
    <location>
        <begin position="170"/>
        <end position="193"/>
    </location>
</feature>
<proteinExistence type="predicted"/>
<reference evidence="4 5" key="1">
    <citation type="submission" date="2017-06" db="EMBL/GenBank/DDBJ databases">
        <authorList>
            <person name="Kim H.J."/>
            <person name="Triplett B.A."/>
        </authorList>
    </citation>
    <scope>NUCLEOTIDE SEQUENCE [LARGE SCALE GENOMIC DNA]</scope>
    <source>
        <strain evidence="4 5">DSM 8800</strain>
    </source>
</reference>
<evidence type="ECO:0000256" key="1">
    <source>
        <dbReference type="SAM" id="MobiDB-lite"/>
    </source>
</evidence>
<feature type="region of interest" description="Disordered" evidence="1">
    <location>
        <begin position="170"/>
        <end position="205"/>
    </location>
</feature>